<evidence type="ECO:0000313" key="15">
    <source>
        <dbReference type="Proteomes" id="UP000234845"/>
    </source>
</evidence>
<dbReference type="EC" id="3.5.1.28" evidence="5"/>
<evidence type="ECO:0000256" key="1">
    <source>
        <dbReference type="ARBA" id="ARBA00001561"/>
    </source>
</evidence>
<dbReference type="Pfam" id="PF01510">
    <property type="entry name" value="Amidase_2"/>
    <property type="match status" value="1"/>
</dbReference>
<dbReference type="PANTHER" id="PTHR30417">
    <property type="entry name" value="N-ACETYLMURAMOYL-L-ALANINE AMIDASE AMID"/>
    <property type="match status" value="1"/>
</dbReference>
<reference evidence="15" key="1">
    <citation type="submission" date="2017-11" db="EMBL/GenBank/DDBJ databases">
        <title>The draft genome sequence of Chromatocurvus sp. F02.</title>
        <authorList>
            <person name="Du Z.-J."/>
            <person name="Chang Y.-Q."/>
        </authorList>
    </citation>
    <scope>NUCLEOTIDE SEQUENCE [LARGE SCALE GENOMIC DNA]</scope>
    <source>
        <strain evidence="15">F02</strain>
    </source>
</reference>
<dbReference type="Proteomes" id="UP000234845">
    <property type="component" value="Unassembled WGS sequence"/>
</dbReference>
<comment type="caution">
    <text evidence="14">The sequence shown here is derived from an EMBL/GenBank/DDBJ whole genome shotgun (WGS) entry which is preliminary data.</text>
</comment>
<evidence type="ECO:0000256" key="11">
    <source>
        <dbReference type="ARBA" id="ARBA00039257"/>
    </source>
</evidence>
<dbReference type="GO" id="GO:0071555">
    <property type="term" value="P:cell wall organization"/>
    <property type="evidence" value="ECO:0007669"/>
    <property type="project" value="UniProtKB-KW"/>
</dbReference>
<comment type="cofactor">
    <cofactor evidence="2">
        <name>Zn(2+)</name>
        <dbReference type="ChEBI" id="CHEBI:29105"/>
    </cofactor>
</comment>
<dbReference type="EMBL" id="PKLZ01000003">
    <property type="protein sequence ID" value="PLW82961.1"/>
    <property type="molecule type" value="Genomic_DNA"/>
</dbReference>
<comment type="subcellular location">
    <subcellularLocation>
        <location evidence="3">Cytoplasm</location>
    </subcellularLocation>
</comment>
<evidence type="ECO:0000256" key="8">
    <source>
        <dbReference type="ARBA" id="ARBA00022801"/>
    </source>
</evidence>
<sequence>MGYTISKGWLQGARRVPSPNFGARPSGVGPELIVIHSISLPPGCFGGPEVEQLFTNCLDWDADPWFAQIRGLEVSAHFLVRRCGELVQFVSVDDRAWHAGVSRWQGRDNCNDFSIGIELEGCDEFPYSDAQYESLAALSRTLLGYYPLLGPERVAGHCDIAPGRKTDPGPTFDWPRYRAGLVLPGDTG</sequence>
<evidence type="ECO:0000256" key="9">
    <source>
        <dbReference type="ARBA" id="ARBA00022833"/>
    </source>
</evidence>
<keyword evidence="7" id="KW-0479">Metal-binding</keyword>
<dbReference type="Gene3D" id="3.40.80.10">
    <property type="entry name" value="Peptidoglycan recognition protein-like"/>
    <property type="match status" value="1"/>
</dbReference>
<dbReference type="InterPro" id="IPR002502">
    <property type="entry name" value="Amidase_domain"/>
</dbReference>
<evidence type="ECO:0000256" key="2">
    <source>
        <dbReference type="ARBA" id="ARBA00001947"/>
    </source>
</evidence>
<evidence type="ECO:0000313" key="14">
    <source>
        <dbReference type="EMBL" id="PLW82961.1"/>
    </source>
</evidence>
<dbReference type="RefSeq" id="WP_101520561.1">
    <property type="nucleotide sequence ID" value="NZ_PKLZ01000003.1"/>
</dbReference>
<evidence type="ECO:0000256" key="3">
    <source>
        <dbReference type="ARBA" id="ARBA00004496"/>
    </source>
</evidence>
<dbReference type="GO" id="GO:0008745">
    <property type="term" value="F:N-acetylmuramoyl-L-alanine amidase activity"/>
    <property type="evidence" value="ECO:0007669"/>
    <property type="project" value="UniProtKB-EC"/>
</dbReference>
<keyword evidence="10" id="KW-0961">Cell wall biogenesis/degradation</keyword>
<evidence type="ECO:0000256" key="12">
    <source>
        <dbReference type="ARBA" id="ARBA00042615"/>
    </source>
</evidence>
<dbReference type="GO" id="GO:0009254">
    <property type="term" value="P:peptidoglycan turnover"/>
    <property type="evidence" value="ECO:0007669"/>
    <property type="project" value="TreeGrafter"/>
</dbReference>
<evidence type="ECO:0000259" key="13">
    <source>
        <dbReference type="SMART" id="SM00644"/>
    </source>
</evidence>
<dbReference type="PANTHER" id="PTHR30417:SF4">
    <property type="entry name" value="1,6-ANHYDRO-N-ACETYLMURAMYL-L-ALANINE AMIDASE AMPD"/>
    <property type="match status" value="1"/>
</dbReference>
<dbReference type="NCBIfam" id="NF008758">
    <property type="entry name" value="PRK11789.1"/>
    <property type="match status" value="1"/>
</dbReference>
<dbReference type="InterPro" id="IPR051206">
    <property type="entry name" value="NAMLAA_amidase_2"/>
</dbReference>
<dbReference type="GO" id="GO:0005737">
    <property type="term" value="C:cytoplasm"/>
    <property type="evidence" value="ECO:0007669"/>
    <property type="project" value="UniProtKB-SubCell"/>
</dbReference>
<dbReference type="CDD" id="cd06583">
    <property type="entry name" value="PGRP"/>
    <property type="match status" value="1"/>
</dbReference>
<evidence type="ECO:0000256" key="7">
    <source>
        <dbReference type="ARBA" id="ARBA00022723"/>
    </source>
</evidence>
<dbReference type="AlphaFoldDB" id="A0A2N5Y3J1"/>
<comment type="catalytic activity">
    <reaction evidence="1">
        <text>Hydrolyzes the link between N-acetylmuramoyl residues and L-amino acid residues in certain cell-wall glycopeptides.</text>
        <dbReference type="EC" id="3.5.1.28"/>
    </reaction>
</comment>
<evidence type="ECO:0000256" key="4">
    <source>
        <dbReference type="ARBA" id="ARBA00007553"/>
    </source>
</evidence>
<evidence type="ECO:0000256" key="5">
    <source>
        <dbReference type="ARBA" id="ARBA00011901"/>
    </source>
</evidence>
<keyword evidence="8" id="KW-0378">Hydrolase</keyword>
<dbReference type="GO" id="GO:0046872">
    <property type="term" value="F:metal ion binding"/>
    <property type="evidence" value="ECO:0007669"/>
    <property type="project" value="UniProtKB-KW"/>
</dbReference>
<dbReference type="SMART" id="SM00644">
    <property type="entry name" value="Ami_2"/>
    <property type="match status" value="1"/>
</dbReference>
<dbReference type="SUPFAM" id="SSF55846">
    <property type="entry name" value="N-acetylmuramoyl-L-alanine amidase-like"/>
    <property type="match status" value="1"/>
</dbReference>
<protein>
    <recommendedName>
        <fullName evidence="11">1,6-anhydro-N-acetylmuramyl-L-alanine amidase AmpD</fullName>
        <ecNumber evidence="5">3.5.1.28</ecNumber>
    </recommendedName>
    <alternativeName>
        <fullName evidence="12">N-acetylmuramoyl-L-alanine amidase</fullName>
    </alternativeName>
</protein>
<dbReference type="GO" id="GO:0009253">
    <property type="term" value="P:peptidoglycan catabolic process"/>
    <property type="evidence" value="ECO:0007669"/>
    <property type="project" value="InterPro"/>
</dbReference>
<proteinExistence type="inferred from homology"/>
<accession>A0A2N5Y3J1</accession>
<comment type="similarity">
    <text evidence="4">Belongs to the N-acetylmuramoyl-L-alanine amidase 2 family.</text>
</comment>
<keyword evidence="15" id="KW-1185">Reference proteome</keyword>
<feature type="domain" description="N-acetylmuramoyl-L-alanine amidase" evidence="13">
    <location>
        <begin position="18"/>
        <end position="169"/>
    </location>
</feature>
<evidence type="ECO:0000256" key="10">
    <source>
        <dbReference type="ARBA" id="ARBA00023316"/>
    </source>
</evidence>
<gene>
    <name evidence="14" type="ORF">CWI75_05875</name>
</gene>
<keyword evidence="9" id="KW-0862">Zinc</keyword>
<organism evidence="14 15">
    <name type="scientific">Kineobactrum sediminis</name>
    <dbReference type="NCBI Taxonomy" id="1905677"/>
    <lineage>
        <taxon>Bacteria</taxon>
        <taxon>Pseudomonadati</taxon>
        <taxon>Pseudomonadota</taxon>
        <taxon>Gammaproteobacteria</taxon>
        <taxon>Cellvibrionales</taxon>
        <taxon>Halieaceae</taxon>
        <taxon>Kineobactrum</taxon>
    </lineage>
</organism>
<keyword evidence="6" id="KW-0963">Cytoplasm</keyword>
<evidence type="ECO:0000256" key="6">
    <source>
        <dbReference type="ARBA" id="ARBA00022490"/>
    </source>
</evidence>
<dbReference type="OrthoDB" id="9794842at2"/>
<name>A0A2N5Y3J1_9GAMM</name>
<dbReference type="InterPro" id="IPR036505">
    <property type="entry name" value="Amidase/PGRP_sf"/>
</dbReference>